<keyword evidence="2" id="KW-0472">Membrane</keyword>
<evidence type="ECO:0000313" key="4">
    <source>
        <dbReference type="Proteomes" id="UP000591131"/>
    </source>
</evidence>
<dbReference type="AlphaFoldDB" id="A0A7J6M4P1"/>
<keyword evidence="2" id="KW-0812">Transmembrane</keyword>
<protein>
    <submittedName>
        <fullName evidence="3">Uncharacterized protein</fullName>
    </submittedName>
</protein>
<evidence type="ECO:0000313" key="3">
    <source>
        <dbReference type="EMBL" id="KAF4666031.1"/>
    </source>
</evidence>
<dbReference type="OrthoDB" id="410179at2759"/>
<accession>A0A7J6M4P1</accession>
<comment type="caution">
    <text evidence="3">The sequence shown here is derived from an EMBL/GenBank/DDBJ whole genome shotgun (WGS) entry which is preliminary data.</text>
</comment>
<evidence type="ECO:0000256" key="1">
    <source>
        <dbReference type="SAM" id="MobiDB-lite"/>
    </source>
</evidence>
<name>A0A7J6M4P1_PERCH</name>
<proteinExistence type="predicted"/>
<feature type="transmembrane region" description="Helical" evidence="2">
    <location>
        <begin position="59"/>
        <end position="78"/>
    </location>
</feature>
<evidence type="ECO:0000256" key="2">
    <source>
        <dbReference type="SAM" id="Phobius"/>
    </source>
</evidence>
<keyword evidence="4" id="KW-1185">Reference proteome</keyword>
<sequence length="102" mass="11194">MLRRAFPRRVGSVMQMPSTPAYPRTTGRKAAPPTALAKKTPEQPFGWGSPVREDRAWKIVPRNFIILGVAYVTGWIAIKNVLPRGGSILGQIYGGPPKGRLI</sequence>
<organism evidence="3 4">
    <name type="scientific">Perkinsus chesapeaki</name>
    <name type="common">Clam parasite</name>
    <name type="synonym">Perkinsus andrewsi</name>
    <dbReference type="NCBI Taxonomy" id="330153"/>
    <lineage>
        <taxon>Eukaryota</taxon>
        <taxon>Sar</taxon>
        <taxon>Alveolata</taxon>
        <taxon>Perkinsozoa</taxon>
        <taxon>Perkinsea</taxon>
        <taxon>Perkinsida</taxon>
        <taxon>Perkinsidae</taxon>
        <taxon>Perkinsus</taxon>
    </lineage>
</organism>
<dbReference type="EMBL" id="JAAPAO010000245">
    <property type="protein sequence ID" value="KAF4666031.1"/>
    <property type="molecule type" value="Genomic_DNA"/>
</dbReference>
<keyword evidence="2" id="KW-1133">Transmembrane helix</keyword>
<gene>
    <name evidence="3" type="ORF">FOL47_004301</name>
</gene>
<dbReference type="Proteomes" id="UP000591131">
    <property type="component" value="Unassembled WGS sequence"/>
</dbReference>
<reference evidence="3 4" key="1">
    <citation type="submission" date="2020-04" db="EMBL/GenBank/DDBJ databases">
        <title>Perkinsus chesapeaki whole genome sequence.</title>
        <authorList>
            <person name="Bogema D.R."/>
        </authorList>
    </citation>
    <scope>NUCLEOTIDE SEQUENCE [LARGE SCALE GENOMIC DNA]</scope>
    <source>
        <strain evidence="3">ATCC PRA-425</strain>
    </source>
</reference>
<feature type="region of interest" description="Disordered" evidence="1">
    <location>
        <begin position="1"/>
        <end position="47"/>
    </location>
</feature>
<feature type="compositionally biased region" description="Low complexity" evidence="1">
    <location>
        <begin position="29"/>
        <end position="38"/>
    </location>
</feature>